<dbReference type="Gramene" id="Psat06G0597900-T1">
    <property type="protein sequence ID" value="KAI5401331.1"/>
    <property type="gene ID" value="KIW84_065979"/>
</dbReference>
<name>A0A9D5AAZ6_PEA</name>
<feature type="transmembrane region" description="Helical" evidence="1">
    <location>
        <begin position="37"/>
        <end position="54"/>
    </location>
</feature>
<keyword evidence="1" id="KW-1133">Transmembrane helix</keyword>
<dbReference type="Proteomes" id="UP001058974">
    <property type="component" value="Chromosome 6"/>
</dbReference>
<evidence type="ECO:0000256" key="1">
    <source>
        <dbReference type="SAM" id="Phobius"/>
    </source>
</evidence>
<organism evidence="2 3">
    <name type="scientific">Pisum sativum</name>
    <name type="common">Garden pea</name>
    <name type="synonym">Lathyrus oleraceus</name>
    <dbReference type="NCBI Taxonomy" id="3888"/>
    <lineage>
        <taxon>Eukaryota</taxon>
        <taxon>Viridiplantae</taxon>
        <taxon>Streptophyta</taxon>
        <taxon>Embryophyta</taxon>
        <taxon>Tracheophyta</taxon>
        <taxon>Spermatophyta</taxon>
        <taxon>Magnoliopsida</taxon>
        <taxon>eudicotyledons</taxon>
        <taxon>Gunneridae</taxon>
        <taxon>Pentapetalae</taxon>
        <taxon>rosids</taxon>
        <taxon>fabids</taxon>
        <taxon>Fabales</taxon>
        <taxon>Fabaceae</taxon>
        <taxon>Papilionoideae</taxon>
        <taxon>50 kb inversion clade</taxon>
        <taxon>NPAAA clade</taxon>
        <taxon>Hologalegina</taxon>
        <taxon>IRL clade</taxon>
        <taxon>Fabeae</taxon>
        <taxon>Lathyrus</taxon>
    </lineage>
</organism>
<evidence type="ECO:0000313" key="3">
    <source>
        <dbReference type="Proteomes" id="UP001058974"/>
    </source>
</evidence>
<dbReference type="EMBL" id="JAMSHJ010000006">
    <property type="protein sequence ID" value="KAI5401331.1"/>
    <property type="molecule type" value="Genomic_DNA"/>
</dbReference>
<keyword evidence="3" id="KW-1185">Reference proteome</keyword>
<sequence length="134" mass="15402">YKYHHALVVTPHTISSLFFCLLIFIFFMCLQFQHDKNVLSLGTFCVFLLVVLVASSKFEELFQPGWAMDHFVHEGDLLKLKLDKYFGGDELQSIGNKFENQGRGLRKPKHVVGSLTHLLIHLHPIQFTISLTSQ</sequence>
<feature type="non-terminal residue" evidence="2">
    <location>
        <position position="1"/>
    </location>
</feature>
<protein>
    <submittedName>
        <fullName evidence="2">Uncharacterized protein</fullName>
    </submittedName>
</protein>
<proteinExistence type="predicted"/>
<gene>
    <name evidence="2" type="ORF">KIW84_065979</name>
</gene>
<comment type="caution">
    <text evidence="2">The sequence shown here is derived from an EMBL/GenBank/DDBJ whole genome shotgun (WGS) entry which is preliminary data.</text>
</comment>
<dbReference type="AlphaFoldDB" id="A0A9D5AAZ6"/>
<keyword evidence="1" id="KW-0812">Transmembrane</keyword>
<evidence type="ECO:0000313" key="2">
    <source>
        <dbReference type="EMBL" id="KAI5401331.1"/>
    </source>
</evidence>
<reference evidence="2 3" key="1">
    <citation type="journal article" date="2022" name="Nat. Genet.">
        <title>Improved pea reference genome and pan-genome highlight genomic features and evolutionary characteristics.</title>
        <authorList>
            <person name="Yang T."/>
            <person name="Liu R."/>
            <person name="Luo Y."/>
            <person name="Hu S."/>
            <person name="Wang D."/>
            <person name="Wang C."/>
            <person name="Pandey M.K."/>
            <person name="Ge S."/>
            <person name="Xu Q."/>
            <person name="Li N."/>
            <person name="Li G."/>
            <person name="Huang Y."/>
            <person name="Saxena R.K."/>
            <person name="Ji Y."/>
            <person name="Li M."/>
            <person name="Yan X."/>
            <person name="He Y."/>
            <person name="Liu Y."/>
            <person name="Wang X."/>
            <person name="Xiang C."/>
            <person name="Varshney R.K."/>
            <person name="Ding H."/>
            <person name="Gao S."/>
            <person name="Zong X."/>
        </authorList>
    </citation>
    <scope>NUCLEOTIDE SEQUENCE [LARGE SCALE GENOMIC DNA]</scope>
    <source>
        <strain evidence="2 3">cv. Zhongwan 6</strain>
    </source>
</reference>
<keyword evidence="1" id="KW-0472">Membrane</keyword>
<accession>A0A9D5AAZ6</accession>
<feature type="transmembrane region" description="Helical" evidence="1">
    <location>
        <begin position="12"/>
        <end position="30"/>
    </location>
</feature>